<name>A0A2T9Z6K7_9FUNG</name>
<proteinExistence type="inferred from homology"/>
<dbReference type="GO" id="GO:0005049">
    <property type="term" value="F:nuclear export signal receptor activity"/>
    <property type="evidence" value="ECO:0007669"/>
    <property type="project" value="TreeGrafter"/>
</dbReference>
<dbReference type="PROSITE" id="PS50166">
    <property type="entry name" value="IMPORTIN_B_NT"/>
    <property type="match status" value="1"/>
</dbReference>
<dbReference type="STRING" id="61424.A0A2T9Z6K7"/>
<gene>
    <name evidence="9" type="ORF">BB559_000006</name>
</gene>
<evidence type="ECO:0000256" key="6">
    <source>
        <dbReference type="ARBA" id="ARBA00022927"/>
    </source>
</evidence>
<organism evidence="9 10">
    <name type="scientific">Furculomyces boomerangus</name>
    <dbReference type="NCBI Taxonomy" id="61424"/>
    <lineage>
        <taxon>Eukaryota</taxon>
        <taxon>Fungi</taxon>
        <taxon>Fungi incertae sedis</taxon>
        <taxon>Zoopagomycota</taxon>
        <taxon>Kickxellomycotina</taxon>
        <taxon>Harpellomycetes</taxon>
        <taxon>Harpellales</taxon>
        <taxon>Harpellaceae</taxon>
        <taxon>Furculomyces</taxon>
    </lineage>
</organism>
<evidence type="ECO:0000256" key="1">
    <source>
        <dbReference type="ARBA" id="ARBA00004123"/>
    </source>
</evidence>
<keyword evidence="4" id="KW-0813">Transport</keyword>
<dbReference type="Pfam" id="PF03378">
    <property type="entry name" value="CAS_CSE1"/>
    <property type="match status" value="1"/>
</dbReference>
<keyword evidence="5" id="KW-0963">Cytoplasm</keyword>
<dbReference type="PANTHER" id="PTHR10997:SF8">
    <property type="entry name" value="EXPORTIN-2"/>
    <property type="match status" value="1"/>
</dbReference>
<dbReference type="InterPro" id="IPR001494">
    <property type="entry name" value="Importin-beta_N"/>
</dbReference>
<evidence type="ECO:0000313" key="9">
    <source>
        <dbReference type="EMBL" id="PVV00239.1"/>
    </source>
</evidence>
<reference evidence="9 10" key="1">
    <citation type="journal article" date="2018" name="MBio">
        <title>Comparative Genomics Reveals the Core Gene Toolbox for the Fungus-Insect Symbiosis.</title>
        <authorList>
            <person name="Wang Y."/>
            <person name="Stata M."/>
            <person name="Wang W."/>
            <person name="Stajich J.E."/>
            <person name="White M.M."/>
            <person name="Moncalvo J.M."/>
        </authorList>
    </citation>
    <scope>NUCLEOTIDE SEQUENCE [LARGE SCALE GENOMIC DNA]</scope>
    <source>
        <strain evidence="9 10">AUS-77-4</strain>
    </source>
</reference>
<dbReference type="EMBL" id="MBFT01000001">
    <property type="protein sequence ID" value="PVV00239.1"/>
    <property type="molecule type" value="Genomic_DNA"/>
</dbReference>
<dbReference type="SMART" id="SM00913">
    <property type="entry name" value="IBN_N"/>
    <property type="match status" value="1"/>
</dbReference>
<dbReference type="Pfam" id="PF03810">
    <property type="entry name" value="IBN_N"/>
    <property type="match status" value="1"/>
</dbReference>
<dbReference type="Pfam" id="PF08506">
    <property type="entry name" value="Cse1"/>
    <property type="match status" value="1"/>
</dbReference>
<dbReference type="SUPFAM" id="SSF48371">
    <property type="entry name" value="ARM repeat"/>
    <property type="match status" value="1"/>
</dbReference>
<protein>
    <recommendedName>
        <fullName evidence="8">Importin N-terminal domain-containing protein</fullName>
    </recommendedName>
</protein>
<sequence>MSDSQELIAQCLLNSLSPDATIRKQAELSLTQMESTKAIALPLLQLVSNSQLDEKIRMSSALYFKNFIKRNWEQNDEIEDVINKDDRDLIKKELVLLMINLPKSMQLQIGEAVSIIADNDFPGNWQNLIKDLVGHFSLDIQTNNGILKTAHMIFNRYRSDFRTDMLFSEIKYVLEQFAQPYYQVFKATDQLLTNFTKGTNTLDLLESIKLLIVVFYDLNCQDLPEFFEDHMAEFMEMFHRYLQFDYRSVGYSTDDYDEDEQAGIVEEIKAEVLKVIHLYSQRYEEDFKQLPIFLETTWNMLTTIGTQKKNDIVVIQGISFLTTMVKNHRYKQTFLGNNMIQTICEKIVIRNIQLSVSDEELFEDDPIMFVRRELEGQEAETRRNAASDLVKGMLQQFGTETTQAMLHYIMKMLDEYAANPAQMWKSKDTAQFMVTSISAMASVKSLGVTQTNSLVDLTDFYQTQMLPHLTNIDSDRESPILKSNAIKYFYVFRNQLSIPQIEATLPLLVNHLSHPSPVVSTFSALAIERILVLKRNGAIVIGEQKLLPYSQTILEKLFTLILSQHTPEKLAENDFYIKLIMRVILTCRQSVSNIAVFTFEKLASILEIVCKNPSNPMFNHFLFESIASLSRFTCETNPSVLESIENSLFPRFQMILENEISEFMPYVFQILSLLLQLHKNSRELPVAYSALLQPLLQPVLWDYQGNIPALVKLLQSYFSASGPQLAETGKLGPILGIFQKLVSTKANDQYAFDLLSSIVLNVPAVYIKQYLRDLLMLMLNRLQSKKTPKFVRNFVQFIGFFCAQDAMNQLASNPDEESHSNLLGLALENIQPQLFKNILCGVLLDAISTNSGLLDIKSVAVGYFCLINSSFFLSVEGSSDLYPTVLSRLVTFIEDSSSKVSSEKDQEHSQDLDSLEISETVYQSSYSKLATISSFVLDPCPEIKDPRSFIGQLIKVKIGRGDTFASNAIQKLNDSDKQRIEQYIQL</sequence>
<evidence type="ECO:0000259" key="8">
    <source>
        <dbReference type="PROSITE" id="PS50166"/>
    </source>
</evidence>
<accession>A0A2T9Z6K7</accession>
<comment type="caution">
    <text evidence="9">The sequence shown here is derived from an EMBL/GenBank/DDBJ whole genome shotgun (WGS) entry which is preliminary data.</text>
</comment>
<dbReference type="InterPro" id="IPR005043">
    <property type="entry name" value="XPO2_C"/>
</dbReference>
<dbReference type="Gene3D" id="1.25.10.10">
    <property type="entry name" value="Leucine-rich Repeat Variant"/>
    <property type="match status" value="1"/>
</dbReference>
<dbReference type="OrthoDB" id="3268246at2759"/>
<evidence type="ECO:0000313" key="10">
    <source>
        <dbReference type="Proteomes" id="UP000245699"/>
    </source>
</evidence>
<feature type="domain" description="Importin N-terminal" evidence="8">
    <location>
        <begin position="26"/>
        <end position="100"/>
    </location>
</feature>
<evidence type="ECO:0000256" key="7">
    <source>
        <dbReference type="ARBA" id="ARBA00023242"/>
    </source>
</evidence>
<keyword evidence="10" id="KW-1185">Reference proteome</keyword>
<dbReference type="InterPro" id="IPR016024">
    <property type="entry name" value="ARM-type_fold"/>
</dbReference>
<dbReference type="AlphaFoldDB" id="A0A2T9Z6K7"/>
<evidence type="ECO:0000256" key="4">
    <source>
        <dbReference type="ARBA" id="ARBA00022448"/>
    </source>
</evidence>
<evidence type="ECO:0000256" key="2">
    <source>
        <dbReference type="ARBA" id="ARBA00004496"/>
    </source>
</evidence>
<dbReference type="GO" id="GO:0005829">
    <property type="term" value="C:cytosol"/>
    <property type="evidence" value="ECO:0007669"/>
    <property type="project" value="TreeGrafter"/>
</dbReference>
<dbReference type="InterPro" id="IPR013713">
    <property type="entry name" value="XPO2_central"/>
</dbReference>
<dbReference type="GO" id="GO:0006606">
    <property type="term" value="P:protein import into nucleus"/>
    <property type="evidence" value="ECO:0007669"/>
    <property type="project" value="TreeGrafter"/>
</dbReference>
<keyword evidence="6" id="KW-0653">Protein transport</keyword>
<dbReference type="GO" id="GO:0005635">
    <property type="term" value="C:nuclear envelope"/>
    <property type="evidence" value="ECO:0007669"/>
    <property type="project" value="TreeGrafter"/>
</dbReference>
<keyword evidence="7" id="KW-0539">Nucleus</keyword>
<dbReference type="GO" id="GO:0031267">
    <property type="term" value="F:small GTPase binding"/>
    <property type="evidence" value="ECO:0007669"/>
    <property type="project" value="InterPro"/>
</dbReference>
<evidence type="ECO:0000256" key="5">
    <source>
        <dbReference type="ARBA" id="ARBA00022490"/>
    </source>
</evidence>
<comment type="similarity">
    <text evidence="3">Belongs to the XPO2/CSE1 family.</text>
</comment>
<evidence type="ECO:0000256" key="3">
    <source>
        <dbReference type="ARBA" id="ARBA00008669"/>
    </source>
</evidence>
<comment type="subcellular location">
    <subcellularLocation>
        <location evidence="2">Cytoplasm</location>
    </subcellularLocation>
    <subcellularLocation>
        <location evidence="1">Nucleus</location>
    </subcellularLocation>
</comment>
<dbReference type="InterPro" id="IPR011989">
    <property type="entry name" value="ARM-like"/>
</dbReference>
<dbReference type="Proteomes" id="UP000245699">
    <property type="component" value="Unassembled WGS sequence"/>
</dbReference>
<dbReference type="GO" id="GO:0006611">
    <property type="term" value="P:protein export from nucleus"/>
    <property type="evidence" value="ECO:0007669"/>
    <property type="project" value="TreeGrafter"/>
</dbReference>
<dbReference type="PANTHER" id="PTHR10997">
    <property type="entry name" value="IMPORTIN-7, 8, 11"/>
    <property type="match status" value="1"/>
</dbReference>